<dbReference type="OrthoDB" id="1110759at2759"/>
<dbReference type="PANTHER" id="PTHR11467">
    <property type="entry name" value="HISTONE H1"/>
    <property type="match status" value="1"/>
</dbReference>
<dbReference type="GO" id="GO:0005634">
    <property type="term" value="C:nucleus"/>
    <property type="evidence" value="ECO:0007669"/>
    <property type="project" value="UniProtKB-SubCell"/>
</dbReference>
<dbReference type="EMBL" id="CP031036">
    <property type="protein sequence ID" value="QDZ20215.1"/>
    <property type="molecule type" value="Genomic_DNA"/>
</dbReference>
<dbReference type="GO" id="GO:0003690">
    <property type="term" value="F:double-stranded DNA binding"/>
    <property type="evidence" value="ECO:0007669"/>
    <property type="project" value="TreeGrafter"/>
</dbReference>
<comment type="subcellular location">
    <subcellularLocation>
        <location evidence="2">Chromosome</location>
    </subcellularLocation>
    <subcellularLocation>
        <location evidence="1 6">Nucleus</location>
    </subcellularLocation>
</comment>
<feature type="domain" description="H15" evidence="8">
    <location>
        <begin position="15"/>
        <end position="83"/>
    </location>
</feature>
<keyword evidence="5 6" id="KW-0539">Nucleus</keyword>
<dbReference type="GO" id="GO:0031492">
    <property type="term" value="F:nucleosomal DNA binding"/>
    <property type="evidence" value="ECO:0007669"/>
    <property type="project" value="TreeGrafter"/>
</dbReference>
<dbReference type="Pfam" id="PF00538">
    <property type="entry name" value="Linker_histone"/>
    <property type="match status" value="1"/>
</dbReference>
<dbReference type="CDD" id="cd00073">
    <property type="entry name" value="H15"/>
    <property type="match status" value="1"/>
</dbReference>
<dbReference type="SUPFAM" id="SSF46785">
    <property type="entry name" value="Winged helix' DNA-binding domain"/>
    <property type="match status" value="1"/>
</dbReference>
<keyword evidence="3 6" id="KW-0158">Chromosome</keyword>
<reference evidence="9 10" key="1">
    <citation type="submission" date="2018-07" db="EMBL/GenBank/DDBJ databases">
        <title>The complete nuclear genome of the prasinophyte Chloropicon primus (CCMP1205).</title>
        <authorList>
            <person name="Pombert J.-F."/>
            <person name="Otis C."/>
            <person name="Turmel M."/>
            <person name="Lemieux C."/>
        </authorList>
    </citation>
    <scope>NUCLEOTIDE SEQUENCE [LARGE SCALE GENOMIC DNA]</scope>
    <source>
        <strain evidence="9 10">CCMP1205</strain>
    </source>
</reference>
<dbReference type="Proteomes" id="UP000316726">
    <property type="component" value="Chromosome 3"/>
</dbReference>
<evidence type="ECO:0000256" key="6">
    <source>
        <dbReference type="RuleBase" id="RU003894"/>
    </source>
</evidence>
<organism evidence="9 10">
    <name type="scientific">Chloropicon primus</name>
    <dbReference type="NCBI Taxonomy" id="1764295"/>
    <lineage>
        <taxon>Eukaryota</taxon>
        <taxon>Viridiplantae</taxon>
        <taxon>Chlorophyta</taxon>
        <taxon>Chloropicophyceae</taxon>
        <taxon>Chloropicales</taxon>
        <taxon>Chloropicaceae</taxon>
        <taxon>Chloropicon</taxon>
    </lineage>
</organism>
<dbReference type="PRINTS" id="PR00624">
    <property type="entry name" value="HISTONEH5"/>
</dbReference>
<dbReference type="InterPro" id="IPR036388">
    <property type="entry name" value="WH-like_DNA-bd_sf"/>
</dbReference>
<evidence type="ECO:0000256" key="1">
    <source>
        <dbReference type="ARBA" id="ARBA00004123"/>
    </source>
</evidence>
<evidence type="ECO:0000256" key="2">
    <source>
        <dbReference type="ARBA" id="ARBA00004286"/>
    </source>
</evidence>
<dbReference type="GO" id="GO:0030527">
    <property type="term" value="F:structural constituent of chromatin"/>
    <property type="evidence" value="ECO:0007669"/>
    <property type="project" value="InterPro"/>
</dbReference>
<keyword evidence="10" id="KW-1185">Reference proteome</keyword>
<gene>
    <name evidence="9" type="ORF">A3770_03p27330</name>
</gene>
<evidence type="ECO:0000256" key="5">
    <source>
        <dbReference type="ARBA" id="ARBA00023242"/>
    </source>
</evidence>
<sequence length="148" mass="16139">MPRTPARKTKKAAPSHPPYADMVKAAIVALKDRTGSSAVAIAKYLDGNYKLPDTYKKSLSLTLKKLVESGKLVKVKASYKLGSLKTEPKKKVVKKKPAAKKKTTAAKKKTAPKKKVAKKPKKPAAKKPKKAAPKKKTAAKKKIVKRKK</sequence>
<evidence type="ECO:0000256" key="3">
    <source>
        <dbReference type="ARBA" id="ARBA00022454"/>
    </source>
</evidence>
<dbReference type="Gene3D" id="1.10.10.10">
    <property type="entry name" value="Winged helix-like DNA-binding domain superfamily/Winged helix DNA-binding domain"/>
    <property type="match status" value="1"/>
</dbReference>
<feature type="compositionally biased region" description="Basic residues" evidence="7">
    <location>
        <begin position="91"/>
        <end position="148"/>
    </location>
</feature>
<dbReference type="PROSITE" id="PS51504">
    <property type="entry name" value="H15"/>
    <property type="match status" value="1"/>
</dbReference>
<dbReference type="InterPro" id="IPR005818">
    <property type="entry name" value="Histone_H1/H5_H15"/>
</dbReference>
<dbReference type="STRING" id="1764295.A0A5B8MKI8"/>
<dbReference type="PANTHER" id="PTHR11467:SF36">
    <property type="entry name" value="HISTONE 24-RELATED"/>
    <property type="match status" value="1"/>
</dbReference>
<dbReference type="SMART" id="SM00526">
    <property type="entry name" value="H15"/>
    <property type="match status" value="1"/>
</dbReference>
<name>A0A5B8MKI8_9CHLO</name>
<protein>
    <submittedName>
        <fullName evidence="9">Histone H1/5</fullName>
    </submittedName>
</protein>
<evidence type="ECO:0000313" key="9">
    <source>
        <dbReference type="EMBL" id="QDZ20215.1"/>
    </source>
</evidence>
<proteinExistence type="inferred from homology"/>
<dbReference type="GO" id="GO:0006334">
    <property type="term" value="P:nucleosome assembly"/>
    <property type="evidence" value="ECO:0007669"/>
    <property type="project" value="InterPro"/>
</dbReference>
<accession>A0A5B8MKI8</accession>
<dbReference type="GO" id="GO:0045910">
    <property type="term" value="P:negative regulation of DNA recombination"/>
    <property type="evidence" value="ECO:0007669"/>
    <property type="project" value="TreeGrafter"/>
</dbReference>
<evidence type="ECO:0000256" key="7">
    <source>
        <dbReference type="SAM" id="MobiDB-lite"/>
    </source>
</evidence>
<comment type="similarity">
    <text evidence="6">Belongs to the histone H1/H5 family.</text>
</comment>
<evidence type="ECO:0000313" key="10">
    <source>
        <dbReference type="Proteomes" id="UP000316726"/>
    </source>
</evidence>
<dbReference type="InterPro" id="IPR036390">
    <property type="entry name" value="WH_DNA-bd_sf"/>
</dbReference>
<dbReference type="AlphaFoldDB" id="A0A5B8MKI8"/>
<dbReference type="InterPro" id="IPR005819">
    <property type="entry name" value="H1/H5"/>
</dbReference>
<evidence type="ECO:0000256" key="4">
    <source>
        <dbReference type="ARBA" id="ARBA00023125"/>
    </source>
</evidence>
<dbReference type="GO" id="GO:0030261">
    <property type="term" value="P:chromosome condensation"/>
    <property type="evidence" value="ECO:0007669"/>
    <property type="project" value="TreeGrafter"/>
</dbReference>
<dbReference type="GO" id="GO:0000786">
    <property type="term" value="C:nucleosome"/>
    <property type="evidence" value="ECO:0007669"/>
    <property type="project" value="InterPro"/>
</dbReference>
<evidence type="ECO:0000259" key="8">
    <source>
        <dbReference type="PROSITE" id="PS51504"/>
    </source>
</evidence>
<keyword evidence="4 6" id="KW-0238">DNA-binding</keyword>
<feature type="region of interest" description="Disordered" evidence="7">
    <location>
        <begin position="87"/>
        <end position="148"/>
    </location>
</feature>